<evidence type="ECO:0000256" key="7">
    <source>
        <dbReference type="ARBA" id="ARBA00023136"/>
    </source>
</evidence>
<dbReference type="PROSITE" id="PS00237">
    <property type="entry name" value="G_PROTEIN_RECEP_F1_1"/>
    <property type="match status" value="1"/>
</dbReference>
<reference evidence="12" key="1">
    <citation type="submission" date="2015-11" db="EMBL/GenBank/DDBJ databases">
        <authorList>
            <consortium name="International Coturnix japonica Genome Analysis Consortium"/>
            <person name="Warren W."/>
            <person name="Burt D.W."/>
            <person name="Antin P.B."/>
            <person name="Lanford R."/>
            <person name="Gros J."/>
            <person name="Wilson R.K."/>
        </authorList>
    </citation>
    <scope>NUCLEOTIDE SEQUENCE [LARGE SCALE GENOMIC DNA]</scope>
</reference>
<dbReference type="Gene3D" id="1.20.1070.10">
    <property type="entry name" value="Rhodopsin 7-helix transmembrane proteins"/>
    <property type="match status" value="1"/>
</dbReference>
<proteinExistence type="inferred from homology"/>
<feature type="transmembrane region" description="Helical" evidence="10">
    <location>
        <begin position="205"/>
        <end position="229"/>
    </location>
</feature>
<comment type="similarity">
    <text evidence="9">Belongs to the G-protein coupled receptor 1 family.</text>
</comment>
<evidence type="ECO:0000256" key="2">
    <source>
        <dbReference type="ARBA" id="ARBA00022475"/>
    </source>
</evidence>
<dbReference type="PROSITE" id="PS50262">
    <property type="entry name" value="G_PROTEIN_RECEP_F1_2"/>
    <property type="match status" value="1"/>
</dbReference>
<evidence type="ECO:0000259" key="11">
    <source>
        <dbReference type="PROSITE" id="PS50262"/>
    </source>
</evidence>
<dbReference type="GO" id="GO:0004930">
    <property type="term" value="F:G protein-coupled receptor activity"/>
    <property type="evidence" value="ECO:0007669"/>
    <property type="project" value="UniProtKB-KW"/>
</dbReference>
<dbReference type="PRINTS" id="PR00237">
    <property type="entry name" value="GPCRRHODOPSN"/>
</dbReference>
<keyword evidence="2 10" id="KW-1003">Cell membrane</keyword>
<feature type="transmembrane region" description="Helical" evidence="10">
    <location>
        <begin position="135"/>
        <end position="155"/>
    </location>
</feature>
<dbReference type="SUPFAM" id="SSF81321">
    <property type="entry name" value="Family A G protein-coupled receptor-like"/>
    <property type="match status" value="1"/>
</dbReference>
<dbReference type="PANTHER" id="PTHR26453">
    <property type="entry name" value="OLFACTORY RECEPTOR"/>
    <property type="match status" value="1"/>
</dbReference>
<evidence type="ECO:0000256" key="10">
    <source>
        <dbReference type="RuleBase" id="RU363047"/>
    </source>
</evidence>
<keyword evidence="4 9" id="KW-0812">Transmembrane</keyword>
<evidence type="ECO:0000256" key="1">
    <source>
        <dbReference type="ARBA" id="ARBA00004651"/>
    </source>
</evidence>
<feature type="transmembrane region" description="Helical" evidence="10">
    <location>
        <begin position="74"/>
        <end position="97"/>
    </location>
</feature>
<keyword evidence="13" id="KW-1185">Reference proteome</keyword>
<dbReference type="PRINTS" id="PR00245">
    <property type="entry name" value="OLFACTORYR"/>
</dbReference>
<feature type="domain" description="G-protein coupled receptors family 1 profile" evidence="11">
    <location>
        <begin position="44"/>
        <end position="293"/>
    </location>
</feature>
<keyword evidence="9" id="KW-0297">G-protein coupled receptor</keyword>
<reference evidence="12" key="3">
    <citation type="submission" date="2025-09" db="UniProtKB">
        <authorList>
            <consortium name="Ensembl"/>
        </authorList>
    </citation>
    <scope>IDENTIFICATION</scope>
</reference>
<keyword evidence="6 10" id="KW-1133">Transmembrane helix</keyword>
<evidence type="ECO:0000256" key="4">
    <source>
        <dbReference type="ARBA" id="ARBA00022692"/>
    </source>
</evidence>
<feature type="transmembrane region" description="Helical" evidence="10">
    <location>
        <begin position="103"/>
        <end position="123"/>
    </location>
</feature>
<dbReference type="GO" id="GO:0005886">
    <property type="term" value="C:plasma membrane"/>
    <property type="evidence" value="ECO:0007669"/>
    <property type="project" value="UniProtKB-SubCell"/>
</dbReference>
<organism evidence="12 13">
    <name type="scientific">Coturnix japonica</name>
    <name type="common">Japanese quail</name>
    <name type="synonym">Coturnix coturnix japonica</name>
    <dbReference type="NCBI Taxonomy" id="93934"/>
    <lineage>
        <taxon>Eukaryota</taxon>
        <taxon>Metazoa</taxon>
        <taxon>Chordata</taxon>
        <taxon>Craniata</taxon>
        <taxon>Vertebrata</taxon>
        <taxon>Euteleostomi</taxon>
        <taxon>Archelosauria</taxon>
        <taxon>Archosauria</taxon>
        <taxon>Dinosauria</taxon>
        <taxon>Saurischia</taxon>
        <taxon>Theropoda</taxon>
        <taxon>Coelurosauria</taxon>
        <taxon>Aves</taxon>
        <taxon>Neognathae</taxon>
        <taxon>Galloanserae</taxon>
        <taxon>Galliformes</taxon>
        <taxon>Phasianidae</taxon>
        <taxon>Perdicinae</taxon>
        <taxon>Coturnix</taxon>
    </lineage>
</organism>
<dbReference type="InterPro" id="IPR017452">
    <property type="entry name" value="GPCR_Rhodpsn_7TM"/>
</dbReference>
<evidence type="ECO:0000313" key="13">
    <source>
        <dbReference type="Proteomes" id="UP000694412"/>
    </source>
</evidence>
<feature type="transmembrane region" description="Helical" evidence="10">
    <location>
        <begin position="26"/>
        <end position="54"/>
    </location>
</feature>
<keyword evidence="9" id="KW-0675">Receptor</keyword>
<dbReference type="GO" id="GO:0004984">
    <property type="term" value="F:olfactory receptor activity"/>
    <property type="evidence" value="ECO:0007669"/>
    <property type="project" value="InterPro"/>
</dbReference>
<keyword evidence="8 9" id="KW-0807">Transducer</keyword>
<evidence type="ECO:0000256" key="8">
    <source>
        <dbReference type="ARBA" id="ARBA00023224"/>
    </source>
</evidence>
<feature type="transmembrane region" description="Helical" evidence="10">
    <location>
        <begin position="276"/>
        <end position="295"/>
    </location>
</feature>
<dbReference type="GeneTree" id="ENSGT01150000286972"/>
<evidence type="ECO:0000313" key="12">
    <source>
        <dbReference type="Ensembl" id="ENSCJPP00005023702.1"/>
    </source>
</evidence>
<dbReference type="InterPro" id="IPR000725">
    <property type="entry name" value="Olfact_rcpt"/>
</dbReference>
<reference evidence="12" key="2">
    <citation type="submission" date="2025-08" db="UniProtKB">
        <authorList>
            <consortium name="Ensembl"/>
        </authorList>
    </citation>
    <scope>IDENTIFICATION</scope>
</reference>
<dbReference type="FunFam" id="1.20.1070.10:FF:000001">
    <property type="entry name" value="Olfactory receptor"/>
    <property type="match status" value="1"/>
</dbReference>
<keyword evidence="3 10" id="KW-0716">Sensory transduction</keyword>
<protein>
    <recommendedName>
        <fullName evidence="10">Olfactory receptor</fullName>
    </recommendedName>
</protein>
<dbReference type="AlphaFoldDB" id="A0A8C2YFY6"/>
<sequence>MPQRNILNNHTTGPGFLLGFSDPPGMQGVCFTILLLIYASVIIGNSLIVLVTVLDLSLHSPMYFFLRNLSFLEICYTSATLPKMLVCFLTGDVWISFLGCAAQLYFLFFLGSTECLLLAAMAYDRYVAICDPLRYSLVMNGWFCVRLVVGSWMVVIPMQVGQTYQVFTLPFCASHRLHHFFCDVPPLLELACADTFWSRVTLNTIILLFAIFPFFMIVVSYVRIIGTVLKMHSAPGRHKAFSTCSSHLIVLTLFYGSAMVVYCKHHSIDSADTDKYLALFYTILTPMFNPVIYGMRNRELRIALRKLLWRKPQPALPH</sequence>
<accession>A0A8C2YFY6</accession>
<dbReference type="Proteomes" id="UP000694412">
    <property type="component" value="Chromosome 10"/>
</dbReference>
<evidence type="ECO:0000256" key="6">
    <source>
        <dbReference type="ARBA" id="ARBA00022989"/>
    </source>
</evidence>
<evidence type="ECO:0000256" key="3">
    <source>
        <dbReference type="ARBA" id="ARBA00022606"/>
    </source>
</evidence>
<dbReference type="InterPro" id="IPR000276">
    <property type="entry name" value="GPCR_Rhodpsn"/>
</dbReference>
<dbReference type="Ensembl" id="ENSCJPT00005032430.1">
    <property type="protein sequence ID" value="ENSCJPP00005023702.1"/>
    <property type="gene ID" value="ENSCJPG00005018760.1"/>
</dbReference>
<evidence type="ECO:0000256" key="9">
    <source>
        <dbReference type="RuleBase" id="RU000688"/>
    </source>
</evidence>
<dbReference type="Pfam" id="PF13853">
    <property type="entry name" value="7tm_4"/>
    <property type="match status" value="1"/>
</dbReference>
<comment type="subcellular location">
    <subcellularLocation>
        <location evidence="1 10">Cell membrane</location>
        <topology evidence="1 10">Multi-pass membrane protein</topology>
    </subcellularLocation>
</comment>
<dbReference type="CDD" id="cd15225">
    <property type="entry name" value="7tmA_OR10A-like"/>
    <property type="match status" value="1"/>
</dbReference>
<feature type="transmembrane region" description="Helical" evidence="10">
    <location>
        <begin position="241"/>
        <end position="261"/>
    </location>
</feature>
<keyword evidence="5 10" id="KW-0552">Olfaction</keyword>
<keyword evidence="7 10" id="KW-0472">Membrane</keyword>
<evidence type="ECO:0000256" key="5">
    <source>
        <dbReference type="ARBA" id="ARBA00022725"/>
    </source>
</evidence>
<name>A0A8C2YFY6_COTJA</name>